<dbReference type="PANTHER" id="PTHR38589">
    <property type="entry name" value="BLR0621 PROTEIN"/>
    <property type="match status" value="1"/>
</dbReference>
<name>A0A1J5PI00_9ZZZZ</name>
<dbReference type="EMBL" id="MLJW01009225">
    <property type="protein sequence ID" value="OIQ63189.1"/>
    <property type="molecule type" value="Genomic_DNA"/>
</dbReference>
<dbReference type="Pfam" id="PF03734">
    <property type="entry name" value="YkuD"/>
    <property type="match status" value="1"/>
</dbReference>
<organism evidence="2">
    <name type="scientific">mine drainage metagenome</name>
    <dbReference type="NCBI Taxonomy" id="410659"/>
    <lineage>
        <taxon>unclassified sequences</taxon>
        <taxon>metagenomes</taxon>
        <taxon>ecological metagenomes</taxon>
    </lineage>
</organism>
<feature type="domain" description="L,D-TPase catalytic" evidence="1">
    <location>
        <begin position="21"/>
        <end position="66"/>
    </location>
</feature>
<dbReference type="PANTHER" id="PTHR38589:SF1">
    <property type="entry name" value="BLR0621 PROTEIN"/>
    <property type="match status" value="1"/>
</dbReference>
<proteinExistence type="predicted"/>
<dbReference type="InterPro" id="IPR005490">
    <property type="entry name" value="LD_TPept_cat_dom"/>
</dbReference>
<accession>A0A1J5PI00</accession>
<comment type="caution">
    <text evidence="2">The sequence shown here is derived from an EMBL/GenBank/DDBJ whole genome shotgun (WGS) entry which is preliminary data.</text>
</comment>
<dbReference type="GO" id="GO:0016740">
    <property type="term" value="F:transferase activity"/>
    <property type="evidence" value="ECO:0007669"/>
    <property type="project" value="InterPro"/>
</dbReference>
<gene>
    <name evidence="2" type="ORF">GALL_552720</name>
</gene>
<evidence type="ECO:0000313" key="2">
    <source>
        <dbReference type="EMBL" id="OIQ63189.1"/>
    </source>
</evidence>
<reference evidence="2" key="1">
    <citation type="submission" date="2016-10" db="EMBL/GenBank/DDBJ databases">
        <title>Sequence of Gallionella enrichment culture.</title>
        <authorList>
            <person name="Poehlein A."/>
            <person name="Muehling M."/>
            <person name="Daniel R."/>
        </authorList>
    </citation>
    <scope>NUCLEOTIDE SEQUENCE</scope>
</reference>
<evidence type="ECO:0000259" key="1">
    <source>
        <dbReference type="Pfam" id="PF03734"/>
    </source>
</evidence>
<sequence length="77" mass="8130">MRLPAGARAEALWRDDAVYDIVGVLGWNDDPVRPGFGSAIFLHVARPDYAPTEGCIALAPDDVLAVLAGGLTEILVV</sequence>
<dbReference type="AlphaFoldDB" id="A0A1J5PI00"/>
<protein>
    <recommendedName>
        <fullName evidence="1">L,D-TPase catalytic domain-containing protein</fullName>
    </recommendedName>
</protein>